<feature type="region of interest" description="Disordered" evidence="3">
    <location>
        <begin position="182"/>
        <end position="202"/>
    </location>
</feature>
<feature type="compositionally biased region" description="Basic and acidic residues" evidence="3">
    <location>
        <begin position="190"/>
        <end position="202"/>
    </location>
</feature>
<dbReference type="SMART" id="SM00175">
    <property type="entry name" value="RAB"/>
    <property type="match status" value="1"/>
</dbReference>
<dbReference type="PANTHER" id="PTHR47977">
    <property type="entry name" value="RAS-RELATED PROTEIN RAB"/>
    <property type="match status" value="1"/>
</dbReference>
<dbReference type="PROSITE" id="PS51421">
    <property type="entry name" value="RAS"/>
    <property type="match status" value="1"/>
</dbReference>
<dbReference type="AlphaFoldDB" id="A0A9Q0LDQ9"/>
<accession>A0A9Q0LDQ9</accession>
<organism evidence="4 5">
    <name type="scientific">Anaeramoeba ignava</name>
    <name type="common">Anaerobic marine amoeba</name>
    <dbReference type="NCBI Taxonomy" id="1746090"/>
    <lineage>
        <taxon>Eukaryota</taxon>
        <taxon>Metamonada</taxon>
        <taxon>Anaeramoebidae</taxon>
        <taxon>Anaeramoeba</taxon>
    </lineage>
</organism>
<keyword evidence="5" id="KW-1185">Reference proteome</keyword>
<dbReference type="OrthoDB" id="26525at2759"/>
<dbReference type="SUPFAM" id="SSF52540">
    <property type="entry name" value="P-loop containing nucleoside triphosphate hydrolases"/>
    <property type="match status" value="1"/>
</dbReference>
<evidence type="ECO:0000256" key="1">
    <source>
        <dbReference type="ARBA" id="ARBA00022741"/>
    </source>
</evidence>
<evidence type="ECO:0000256" key="2">
    <source>
        <dbReference type="ARBA" id="ARBA00023134"/>
    </source>
</evidence>
<dbReference type="SMART" id="SM00174">
    <property type="entry name" value="RHO"/>
    <property type="match status" value="1"/>
</dbReference>
<gene>
    <name evidence="4" type="ORF">M0811_11385</name>
</gene>
<evidence type="ECO:0000313" key="5">
    <source>
        <dbReference type="Proteomes" id="UP001149090"/>
    </source>
</evidence>
<keyword evidence="1" id="KW-0547">Nucleotide-binding</keyword>
<name>A0A9Q0LDQ9_ANAIG</name>
<evidence type="ECO:0000256" key="3">
    <source>
        <dbReference type="SAM" id="MobiDB-lite"/>
    </source>
</evidence>
<dbReference type="InterPro" id="IPR005225">
    <property type="entry name" value="Small_GTP-bd"/>
</dbReference>
<protein>
    <submittedName>
        <fullName evidence="4">Small rab-related gtpase</fullName>
    </submittedName>
</protein>
<sequence length="202" mass="23529">MTNFQQFDEQLNILLVGFSKVGKSSLILRFIDNTFDENPPITIGFTFKTTIIEQEQKRIKLKIWHSSSQEKFISSVRHHYGTADAILVIYDITNLETFEFVKTWMEEIEKHSKPQTLKILIGNKADLRKERIINYEVGKKVAESHGYLFYETSSKDSVNVETTFRTAVSSILQQDRTKDWDENAPLLQNENKKEKKEKKGCC</sequence>
<dbReference type="FunFam" id="3.40.50.300:FF:001447">
    <property type="entry name" value="Ras-related protein Rab-1B"/>
    <property type="match status" value="1"/>
</dbReference>
<proteinExistence type="predicted"/>
<dbReference type="PROSITE" id="PS51419">
    <property type="entry name" value="RAB"/>
    <property type="match status" value="1"/>
</dbReference>
<dbReference type="NCBIfam" id="TIGR00231">
    <property type="entry name" value="small_GTP"/>
    <property type="match status" value="1"/>
</dbReference>
<dbReference type="EMBL" id="JAPDFW010000100">
    <property type="protein sequence ID" value="KAJ5070020.1"/>
    <property type="molecule type" value="Genomic_DNA"/>
</dbReference>
<dbReference type="Pfam" id="PF00071">
    <property type="entry name" value="Ras"/>
    <property type="match status" value="1"/>
</dbReference>
<dbReference type="InterPro" id="IPR050227">
    <property type="entry name" value="Rab"/>
</dbReference>
<comment type="caution">
    <text evidence="4">The sequence shown here is derived from an EMBL/GenBank/DDBJ whole genome shotgun (WGS) entry which is preliminary data.</text>
</comment>
<reference evidence="4" key="1">
    <citation type="submission" date="2022-10" db="EMBL/GenBank/DDBJ databases">
        <title>Novel sulphate-reducing endosymbionts in the free-living metamonad Anaeramoeba.</title>
        <authorList>
            <person name="Jerlstrom-Hultqvist J."/>
            <person name="Cepicka I."/>
            <person name="Gallot-Lavallee L."/>
            <person name="Salas-Leiva D."/>
            <person name="Curtis B.A."/>
            <person name="Zahonova K."/>
            <person name="Pipaliya S."/>
            <person name="Dacks J."/>
            <person name="Roger A.J."/>
        </authorList>
    </citation>
    <scope>NUCLEOTIDE SEQUENCE</scope>
    <source>
        <strain evidence="4">BMAN</strain>
    </source>
</reference>
<dbReference type="InterPro" id="IPR001806">
    <property type="entry name" value="Small_GTPase"/>
</dbReference>
<dbReference type="SMART" id="SM00173">
    <property type="entry name" value="RAS"/>
    <property type="match status" value="1"/>
</dbReference>
<keyword evidence="2" id="KW-0342">GTP-binding</keyword>
<evidence type="ECO:0000313" key="4">
    <source>
        <dbReference type="EMBL" id="KAJ5070020.1"/>
    </source>
</evidence>
<dbReference type="PRINTS" id="PR00449">
    <property type="entry name" value="RASTRNSFRMNG"/>
</dbReference>
<dbReference type="Gene3D" id="3.40.50.300">
    <property type="entry name" value="P-loop containing nucleotide triphosphate hydrolases"/>
    <property type="match status" value="1"/>
</dbReference>
<dbReference type="GO" id="GO:0005525">
    <property type="term" value="F:GTP binding"/>
    <property type="evidence" value="ECO:0007669"/>
    <property type="project" value="UniProtKB-KW"/>
</dbReference>
<dbReference type="CDD" id="cd00154">
    <property type="entry name" value="Rab"/>
    <property type="match status" value="1"/>
</dbReference>
<dbReference type="GO" id="GO:0003924">
    <property type="term" value="F:GTPase activity"/>
    <property type="evidence" value="ECO:0007669"/>
    <property type="project" value="InterPro"/>
</dbReference>
<dbReference type="InterPro" id="IPR027417">
    <property type="entry name" value="P-loop_NTPase"/>
</dbReference>
<dbReference type="Proteomes" id="UP001149090">
    <property type="component" value="Unassembled WGS sequence"/>
</dbReference>